<dbReference type="Proteomes" id="UP000035800">
    <property type="component" value="Chromosome I"/>
</dbReference>
<proteinExistence type="predicted"/>
<protein>
    <submittedName>
        <fullName evidence="1">Uncharacterized protein</fullName>
    </submittedName>
</protein>
<reference evidence="1 2" key="2">
    <citation type="journal article" date="2014" name="Emerg. Microbes Infect.">
        <title>Potential impact on kidney infection: a whole-genome analysis of Leptospira santarosai serovar Shermani.</title>
        <authorList>
            <person name="Chou L.F."/>
            <person name="Chen T.W."/>
            <person name="Ko Y.C."/>
            <person name="Pan M.J."/>
            <person name="Tian Y.C."/>
            <person name="Chiu C.H."/>
            <person name="Tang P."/>
            <person name="Hung C.C."/>
            <person name="Yang C.W."/>
        </authorList>
    </citation>
    <scope>NUCLEOTIDE SEQUENCE</scope>
    <source>
        <strain evidence="1 2">LT 821</strain>
    </source>
</reference>
<organism evidence="1 2">
    <name type="scientific">Leptospira santarosai serovar Shermani str. LT 821</name>
    <dbReference type="NCBI Taxonomy" id="758847"/>
    <lineage>
        <taxon>Bacteria</taxon>
        <taxon>Pseudomonadati</taxon>
        <taxon>Spirochaetota</taxon>
        <taxon>Spirochaetia</taxon>
        <taxon>Leptospirales</taxon>
        <taxon>Leptospiraceae</taxon>
        <taxon>Leptospira</taxon>
    </lineage>
</organism>
<dbReference type="PATRIC" id="fig|758847.3.peg.2652"/>
<dbReference type="AlphaFoldDB" id="K8XYL5"/>
<sequence>MRVTALYYKFLIKFWDKLFSKASFIFSDRLFDKARNYFKNISE</sequence>
<gene>
    <name evidence="1" type="ORF">LSS_12619</name>
</gene>
<accession>K8XYL5</accession>
<evidence type="ECO:0000313" key="1">
    <source>
        <dbReference type="EMBL" id="EKT86419.1"/>
    </source>
</evidence>
<name>K8XYL5_9LEPT</name>
<evidence type="ECO:0000313" key="2">
    <source>
        <dbReference type="Proteomes" id="UP000035800"/>
    </source>
</evidence>
<dbReference type="KEGG" id="lst:LSS_12619"/>
<dbReference type="EMBL" id="CP006694">
    <property type="protein sequence ID" value="EKT86419.1"/>
    <property type="molecule type" value="Genomic_DNA"/>
</dbReference>
<reference evidence="1 2" key="1">
    <citation type="journal article" date="2012" name="Gene">
        <title>Sequence of Leptospira santarosai serovar Shermani genome and prediction of virulence-associated genes.</title>
        <authorList>
            <person name="Chou L.F."/>
            <person name="Chen Y.T."/>
            <person name="Lu C.W."/>
            <person name="Ko Y.C."/>
            <person name="Tang C.Y."/>
            <person name="Pan M.J."/>
            <person name="Tian Y.C."/>
            <person name="Chiu C.H."/>
            <person name="Hung C.C."/>
            <person name="Yang C.W."/>
        </authorList>
    </citation>
    <scope>NUCLEOTIDE SEQUENCE [LARGE SCALE GENOMIC DNA]</scope>
    <source>
        <strain evidence="1">LT 821</strain>
    </source>
</reference>